<evidence type="ECO:0000313" key="2">
    <source>
        <dbReference type="Proteomes" id="UP001358417"/>
    </source>
</evidence>
<dbReference type="AlphaFoldDB" id="A0AAV9NLC9"/>
<accession>A0AAV9NLC9</accession>
<name>A0AAV9NLC9_9EURO</name>
<dbReference type="Gene3D" id="3.30.70.100">
    <property type="match status" value="1"/>
</dbReference>
<reference evidence="1 2" key="1">
    <citation type="submission" date="2023-08" db="EMBL/GenBank/DDBJ databases">
        <title>Black Yeasts Isolated from many extreme environments.</title>
        <authorList>
            <person name="Coleine C."/>
            <person name="Stajich J.E."/>
            <person name="Selbmann L."/>
        </authorList>
    </citation>
    <scope>NUCLEOTIDE SEQUENCE [LARGE SCALE GENOMIC DNA]</scope>
    <source>
        <strain evidence="1 2">CCFEE 5792</strain>
    </source>
</reference>
<organism evidence="1 2">
    <name type="scientific">Exophiala bonariae</name>
    <dbReference type="NCBI Taxonomy" id="1690606"/>
    <lineage>
        <taxon>Eukaryota</taxon>
        <taxon>Fungi</taxon>
        <taxon>Dikarya</taxon>
        <taxon>Ascomycota</taxon>
        <taxon>Pezizomycotina</taxon>
        <taxon>Eurotiomycetes</taxon>
        <taxon>Chaetothyriomycetidae</taxon>
        <taxon>Chaetothyriales</taxon>
        <taxon>Herpotrichiellaceae</taxon>
        <taxon>Exophiala</taxon>
    </lineage>
</organism>
<gene>
    <name evidence="1" type="ORF">LTR84_009956</name>
</gene>
<protein>
    <recommendedName>
        <fullName evidence="3">EthD domain-containing protein</fullName>
    </recommendedName>
</protein>
<evidence type="ECO:0000313" key="1">
    <source>
        <dbReference type="EMBL" id="KAK5060072.1"/>
    </source>
</evidence>
<evidence type="ECO:0008006" key="3">
    <source>
        <dbReference type="Google" id="ProtNLM"/>
    </source>
</evidence>
<sequence>MYDLAAVYFPKSKDIYHSIIPAKMAATEINLIDLDTAAKSIPADVPIVMINLLKFRSQTVYPKGSPDTNVPGEEAYLTRYVAGIREITATWGEESGAAMKPLWLGKFQANMLAGPFDGNEVWDRVGIVWYSNFAAFRKLAGSEEYAAGPLKHRHAALENWRLFATVPWAGQA</sequence>
<proteinExistence type="predicted"/>
<comment type="caution">
    <text evidence="1">The sequence shown here is derived from an EMBL/GenBank/DDBJ whole genome shotgun (WGS) entry which is preliminary data.</text>
</comment>
<dbReference type="GeneID" id="89978114"/>
<dbReference type="RefSeq" id="XP_064709893.1">
    <property type="nucleotide sequence ID" value="XM_064853494.1"/>
</dbReference>
<dbReference type="Proteomes" id="UP001358417">
    <property type="component" value="Unassembled WGS sequence"/>
</dbReference>
<keyword evidence="2" id="KW-1185">Reference proteome</keyword>
<dbReference type="EMBL" id="JAVRRD010000004">
    <property type="protein sequence ID" value="KAK5060072.1"/>
    <property type="molecule type" value="Genomic_DNA"/>
</dbReference>